<gene>
    <name evidence="2" type="ORF">IEO70_05970</name>
</gene>
<dbReference type="Proteomes" id="UP000602076">
    <property type="component" value="Unassembled WGS sequence"/>
</dbReference>
<protein>
    <submittedName>
        <fullName evidence="2">Uncharacterized protein</fullName>
    </submittedName>
</protein>
<sequence length="164" mass="18069">MGLFNTKSKKGFPIVILKLVDGIPLPIDAMIKLEADDDQEKIRFTVPFMKKEPVTLAYDQITDIEAFTEEQIKEKDKSVVGRAVVGGLLIGPLGAIVGGISGIGSKKKKKSKLFVVINYISKDGETKSISFEDTRMYFTNQFISHIKSKIQKADVNSDSSGIEL</sequence>
<reference evidence="2" key="1">
    <citation type="submission" date="2020-09" db="EMBL/GenBank/DDBJ databases">
        <title>Bacillus faecalis sp. nov., a moderately halophilic bacterium isolated from cow faeces.</title>
        <authorList>
            <person name="Jiang L."/>
            <person name="Lee J."/>
        </authorList>
    </citation>
    <scope>NUCLEOTIDE SEQUENCE</scope>
    <source>
        <strain evidence="2">AGMB 02131</strain>
    </source>
</reference>
<dbReference type="AlphaFoldDB" id="A0A927CW87"/>
<accession>A0A927CW87</accession>
<keyword evidence="1" id="KW-0812">Transmembrane</keyword>
<evidence type="ECO:0000313" key="2">
    <source>
        <dbReference type="EMBL" id="MBD3107907.1"/>
    </source>
</evidence>
<dbReference type="RefSeq" id="WP_190997451.1">
    <property type="nucleotide sequence ID" value="NZ_JACXSI010000012.1"/>
</dbReference>
<dbReference type="EMBL" id="JACXSI010000012">
    <property type="protein sequence ID" value="MBD3107907.1"/>
    <property type="molecule type" value="Genomic_DNA"/>
</dbReference>
<comment type="caution">
    <text evidence="2">The sequence shown here is derived from an EMBL/GenBank/DDBJ whole genome shotgun (WGS) entry which is preliminary data.</text>
</comment>
<feature type="transmembrane region" description="Helical" evidence="1">
    <location>
        <begin position="83"/>
        <end position="103"/>
    </location>
</feature>
<proteinExistence type="predicted"/>
<keyword evidence="3" id="KW-1185">Reference proteome</keyword>
<keyword evidence="1" id="KW-1133">Transmembrane helix</keyword>
<evidence type="ECO:0000313" key="3">
    <source>
        <dbReference type="Proteomes" id="UP000602076"/>
    </source>
</evidence>
<keyword evidence="1" id="KW-0472">Membrane</keyword>
<organism evidence="2 3">
    <name type="scientific">Peribacillus faecalis</name>
    <dbReference type="NCBI Taxonomy" id="2772559"/>
    <lineage>
        <taxon>Bacteria</taxon>
        <taxon>Bacillati</taxon>
        <taxon>Bacillota</taxon>
        <taxon>Bacilli</taxon>
        <taxon>Bacillales</taxon>
        <taxon>Bacillaceae</taxon>
        <taxon>Peribacillus</taxon>
    </lineage>
</organism>
<evidence type="ECO:0000256" key="1">
    <source>
        <dbReference type="SAM" id="Phobius"/>
    </source>
</evidence>
<name>A0A927CW87_9BACI</name>